<gene>
    <name evidence="2" type="ORF">ARMGADRAFT_77374</name>
</gene>
<dbReference type="Proteomes" id="UP000217790">
    <property type="component" value="Unassembled WGS sequence"/>
</dbReference>
<organism evidence="2 3">
    <name type="scientific">Armillaria gallica</name>
    <name type="common">Bulbous honey fungus</name>
    <name type="synonym">Armillaria bulbosa</name>
    <dbReference type="NCBI Taxonomy" id="47427"/>
    <lineage>
        <taxon>Eukaryota</taxon>
        <taxon>Fungi</taxon>
        <taxon>Dikarya</taxon>
        <taxon>Basidiomycota</taxon>
        <taxon>Agaricomycotina</taxon>
        <taxon>Agaricomycetes</taxon>
        <taxon>Agaricomycetidae</taxon>
        <taxon>Agaricales</taxon>
        <taxon>Marasmiineae</taxon>
        <taxon>Physalacriaceae</taxon>
        <taxon>Armillaria</taxon>
    </lineage>
</organism>
<name>A0A2H3CBG2_ARMGA</name>
<evidence type="ECO:0000313" key="2">
    <source>
        <dbReference type="EMBL" id="PBK80409.1"/>
    </source>
</evidence>
<reference evidence="3" key="1">
    <citation type="journal article" date="2017" name="Nat. Ecol. Evol.">
        <title>Genome expansion and lineage-specific genetic innovations in the forest pathogenic fungi Armillaria.</title>
        <authorList>
            <person name="Sipos G."/>
            <person name="Prasanna A.N."/>
            <person name="Walter M.C."/>
            <person name="O'Connor E."/>
            <person name="Balint B."/>
            <person name="Krizsan K."/>
            <person name="Kiss B."/>
            <person name="Hess J."/>
            <person name="Varga T."/>
            <person name="Slot J."/>
            <person name="Riley R."/>
            <person name="Boka B."/>
            <person name="Rigling D."/>
            <person name="Barry K."/>
            <person name="Lee J."/>
            <person name="Mihaltcheva S."/>
            <person name="LaButti K."/>
            <person name="Lipzen A."/>
            <person name="Waldron R."/>
            <person name="Moloney N.M."/>
            <person name="Sperisen C."/>
            <person name="Kredics L."/>
            <person name="Vagvoelgyi C."/>
            <person name="Patrignani A."/>
            <person name="Fitzpatrick D."/>
            <person name="Nagy I."/>
            <person name="Doyle S."/>
            <person name="Anderson J.B."/>
            <person name="Grigoriev I.V."/>
            <person name="Gueldener U."/>
            <person name="Muensterkoetter M."/>
            <person name="Nagy L.G."/>
        </authorList>
    </citation>
    <scope>NUCLEOTIDE SEQUENCE [LARGE SCALE GENOMIC DNA]</scope>
    <source>
        <strain evidence="3">Ar21-2</strain>
    </source>
</reference>
<evidence type="ECO:0000313" key="3">
    <source>
        <dbReference type="Proteomes" id="UP000217790"/>
    </source>
</evidence>
<dbReference type="AlphaFoldDB" id="A0A2H3CBG2"/>
<dbReference type="EMBL" id="KZ293745">
    <property type="protein sequence ID" value="PBK80409.1"/>
    <property type="molecule type" value="Genomic_DNA"/>
</dbReference>
<accession>A0A2H3CBG2</accession>
<sequence length="167" mass="18590">MMNLGIRLSNDTWIHQRHRYRHLAQCHLFPPPPFEPSNYSTASLVCTEGAFSARRSGCLCMRRVGILVNQASRGFIQGYHTLAIPTCGSAFQKVQSTEQFYFALQDYCMDSLYPLVHLQLLGLCNRASNTSMVSTIDHCLSFLLTLSLFIAVGTAVTAPSIFSAVFC</sequence>
<feature type="transmembrane region" description="Helical" evidence="1">
    <location>
        <begin position="142"/>
        <end position="166"/>
    </location>
</feature>
<proteinExistence type="predicted"/>
<dbReference type="InParanoid" id="A0A2H3CBG2"/>
<protein>
    <submittedName>
        <fullName evidence="2">Uncharacterized protein</fullName>
    </submittedName>
</protein>
<keyword evidence="1" id="KW-0812">Transmembrane</keyword>
<keyword evidence="1" id="KW-1133">Transmembrane helix</keyword>
<keyword evidence="1" id="KW-0472">Membrane</keyword>
<evidence type="ECO:0000256" key="1">
    <source>
        <dbReference type="SAM" id="Phobius"/>
    </source>
</evidence>
<keyword evidence="3" id="KW-1185">Reference proteome</keyword>